<dbReference type="Gene3D" id="2.60.40.1220">
    <property type="match status" value="1"/>
</dbReference>
<keyword evidence="4" id="KW-1133">Transmembrane helix</keyword>
<keyword evidence="8" id="KW-1185">Reference proteome</keyword>
<keyword evidence="4" id="KW-0812">Transmembrane</keyword>
<dbReference type="SUPFAM" id="SSF81296">
    <property type="entry name" value="E set domains"/>
    <property type="match status" value="1"/>
</dbReference>
<feature type="region of interest" description="Disordered" evidence="3">
    <location>
        <begin position="130"/>
        <end position="171"/>
    </location>
</feature>
<feature type="signal peptide" evidence="5">
    <location>
        <begin position="1"/>
        <end position="29"/>
    </location>
</feature>
<dbReference type="Proteomes" id="UP001500943">
    <property type="component" value="Unassembled WGS sequence"/>
</dbReference>
<keyword evidence="2" id="KW-0186">Copper</keyword>
<dbReference type="RefSeq" id="WP_343926141.1">
    <property type="nucleotide sequence ID" value="NZ_BAAAKW010000055.1"/>
</dbReference>
<evidence type="ECO:0000256" key="5">
    <source>
        <dbReference type="SAM" id="SignalP"/>
    </source>
</evidence>
<keyword evidence="4" id="KW-0472">Membrane</keyword>
<evidence type="ECO:0000256" key="3">
    <source>
        <dbReference type="SAM" id="MobiDB-lite"/>
    </source>
</evidence>
<comment type="caution">
    <text evidence="7">The sequence shown here is derived from an EMBL/GenBank/DDBJ whole genome shotgun (WGS) entry which is preliminary data.</text>
</comment>
<dbReference type="InterPro" id="IPR014756">
    <property type="entry name" value="Ig_E-set"/>
</dbReference>
<evidence type="ECO:0000313" key="7">
    <source>
        <dbReference type="EMBL" id="GAA1224040.1"/>
    </source>
</evidence>
<dbReference type="Pfam" id="PF04234">
    <property type="entry name" value="CopC"/>
    <property type="match status" value="1"/>
</dbReference>
<evidence type="ECO:0000256" key="4">
    <source>
        <dbReference type="SAM" id="Phobius"/>
    </source>
</evidence>
<evidence type="ECO:0000313" key="8">
    <source>
        <dbReference type="Proteomes" id="UP001500943"/>
    </source>
</evidence>
<feature type="domain" description="CopC" evidence="6">
    <location>
        <begin position="30"/>
        <end position="126"/>
    </location>
</feature>
<dbReference type="InterPro" id="IPR014755">
    <property type="entry name" value="Cu-Rt/internalin_Ig-like"/>
</dbReference>
<feature type="chain" id="PRO_5046295929" evidence="5">
    <location>
        <begin position="30"/>
        <end position="207"/>
    </location>
</feature>
<reference evidence="8" key="1">
    <citation type="journal article" date="2019" name="Int. J. Syst. Evol. Microbiol.">
        <title>The Global Catalogue of Microorganisms (GCM) 10K type strain sequencing project: providing services to taxonomists for standard genome sequencing and annotation.</title>
        <authorList>
            <consortium name="The Broad Institute Genomics Platform"/>
            <consortium name="The Broad Institute Genome Sequencing Center for Infectious Disease"/>
            <person name="Wu L."/>
            <person name="Ma J."/>
        </authorList>
    </citation>
    <scope>NUCLEOTIDE SEQUENCE [LARGE SCALE GENOMIC DNA]</scope>
    <source>
        <strain evidence="8">JCM 12762</strain>
    </source>
</reference>
<sequence length="207" mass="21527">MRRITNIGAAFSAVAIAALVLLVAAPAYAHNYLVASSPAEGQTLTELPTEFSVSTNDTLLDLAGDGGGFAIQVTNEAGDYFGDGCFTIRDDSLSTGASLGEPGDYLMRWQLVSSDGHTISGEINFDWQPDTSQTISEGLNAPPTCGGGTLDETAPTDESAPSEDGNTDESPAFDTSTVVFVVSAIVLVIVAVVAIFLISVKRKKSDD</sequence>
<gene>
    <name evidence="7" type="ORF">GCM10009655_23820</name>
</gene>
<evidence type="ECO:0000256" key="1">
    <source>
        <dbReference type="ARBA" id="ARBA00022729"/>
    </source>
</evidence>
<proteinExistence type="predicted"/>
<protein>
    <submittedName>
        <fullName evidence="7">Copper resistance protein CopC</fullName>
    </submittedName>
</protein>
<evidence type="ECO:0000256" key="2">
    <source>
        <dbReference type="ARBA" id="ARBA00023008"/>
    </source>
</evidence>
<accession>A0ABP4GJQ3</accession>
<dbReference type="EMBL" id="BAAAKW010000055">
    <property type="protein sequence ID" value="GAA1224040.1"/>
    <property type="molecule type" value="Genomic_DNA"/>
</dbReference>
<evidence type="ECO:0000259" key="6">
    <source>
        <dbReference type="Pfam" id="PF04234"/>
    </source>
</evidence>
<keyword evidence="1 5" id="KW-0732">Signal</keyword>
<dbReference type="InterPro" id="IPR007348">
    <property type="entry name" value="CopC_dom"/>
</dbReference>
<organism evidence="7 8">
    <name type="scientific">Rhodoglobus aureus</name>
    <dbReference type="NCBI Taxonomy" id="191497"/>
    <lineage>
        <taxon>Bacteria</taxon>
        <taxon>Bacillati</taxon>
        <taxon>Actinomycetota</taxon>
        <taxon>Actinomycetes</taxon>
        <taxon>Micrococcales</taxon>
        <taxon>Microbacteriaceae</taxon>
        <taxon>Rhodoglobus</taxon>
    </lineage>
</organism>
<name>A0ABP4GJQ3_9MICO</name>
<feature type="transmembrane region" description="Helical" evidence="4">
    <location>
        <begin position="178"/>
        <end position="200"/>
    </location>
</feature>